<evidence type="ECO:0000313" key="4">
    <source>
        <dbReference type="Proteomes" id="UP000488956"/>
    </source>
</evidence>
<evidence type="ECO:0000313" key="3">
    <source>
        <dbReference type="Proteomes" id="UP000476176"/>
    </source>
</evidence>
<protein>
    <submittedName>
        <fullName evidence="2">Uncharacterized protein</fullName>
    </submittedName>
</protein>
<evidence type="ECO:0000313" key="2">
    <source>
        <dbReference type="EMBL" id="KAE9195384.1"/>
    </source>
</evidence>
<evidence type="ECO:0000313" key="1">
    <source>
        <dbReference type="EMBL" id="KAE9084216.1"/>
    </source>
</evidence>
<dbReference type="AlphaFoldDB" id="A0A6G0N5U9"/>
<dbReference type="Proteomes" id="UP000476176">
    <property type="component" value="Unassembled WGS sequence"/>
</dbReference>
<organism evidence="2 3">
    <name type="scientific">Phytophthora fragariae</name>
    <dbReference type="NCBI Taxonomy" id="53985"/>
    <lineage>
        <taxon>Eukaryota</taxon>
        <taxon>Sar</taxon>
        <taxon>Stramenopiles</taxon>
        <taxon>Oomycota</taxon>
        <taxon>Peronosporomycetes</taxon>
        <taxon>Peronosporales</taxon>
        <taxon>Peronosporaceae</taxon>
        <taxon>Phytophthora</taxon>
    </lineage>
</organism>
<proteinExistence type="predicted"/>
<dbReference type="EMBL" id="QXFX01001827">
    <property type="protein sequence ID" value="KAE9084216.1"/>
    <property type="molecule type" value="Genomic_DNA"/>
</dbReference>
<comment type="caution">
    <text evidence="2">The sequence shown here is derived from an EMBL/GenBank/DDBJ whole genome shotgun (WGS) entry which is preliminary data.</text>
</comment>
<sequence>MTGSSSTPACRPGSSLTAASFLLLGQVRRCCPLRHGGAVSSAYARLWPPRISSPSAAARPEYGSRRIVEHIRLAMVSAAASSSSTLSARARLRRRCRRGSVLGLPSSPRVASSPALVSLLLPVAPTASPCPDLVPFVLVSSPTVTPVRPTSPSSRPPAPSYRLVSCWFGG</sequence>
<accession>A0A6G0N5U9</accession>
<gene>
    <name evidence="2" type="ORF">PF004_g20444</name>
    <name evidence="1" type="ORF">PF010_g20925</name>
</gene>
<name>A0A6G0N5U9_9STRA</name>
<dbReference type="EMBL" id="QXGC01001825">
    <property type="protein sequence ID" value="KAE9195384.1"/>
    <property type="molecule type" value="Genomic_DNA"/>
</dbReference>
<reference evidence="3 4" key="1">
    <citation type="submission" date="2018-09" db="EMBL/GenBank/DDBJ databases">
        <title>Genomic investigation of the strawberry pathogen Phytophthora fragariae indicates pathogenicity is determined by transcriptional variation in three key races.</title>
        <authorList>
            <person name="Adams T.M."/>
            <person name="Armitage A.D."/>
            <person name="Sobczyk M.K."/>
            <person name="Bates H.J."/>
            <person name="Dunwell J.M."/>
            <person name="Nellist C.F."/>
            <person name="Harrison R.J."/>
        </authorList>
    </citation>
    <scope>NUCLEOTIDE SEQUENCE [LARGE SCALE GENOMIC DNA]</scope>
    <source>
        <strain evidence="2 3">BC-23</strain>
        <strain evidence="1 4">ONT-3</strain>
    </source>
</reference>
<dbReference type="Proteomes" id="UP000488956">
    <property type="component" value="Unassembled WGS sequence"/>
</dbReference>